<reference evidence="1 2" key="1">
    <citation type="journal article" date="2011" name="J. Bacteriol.">
        <title>Complete genome sequence of Melissococcus plutonius ATCC 35311.</title>
        <authorList>
            <person name="Okumura K."/>
            <person name="Arai R."/>
            <person name="Okura M."/>
            <person name="Kirikae T."/>
            <person name="Takamatsu D."/>
            <person name="Osaki M."/>
            <person name="Miyoshi-Akiyama T."/>
        </authorList>
    </citation>
    <scope>NUCLEOTIDE SEQUENCE [LARGE SCALE GENOMIC DNA]</scope>
    <source>
        <strain evidence="2">ATCC 35311 / CIP 104052 / LMG 20360 / NCIMB 702443</strain>
    </source>
</reference>
<name>F3Y9X8_MELPT</name>
<reference key="2">
    <citation type="submission" date="2011-04" db="EMBL/GenBank/DDBJ databases">
        <title>Whole genome sequence of Melissococcus plutonius ATCC 35311.</title>
        <authorList>
            <person name="Okumura K."/>
            <person name="Arai R."/>
            <person name="Osaki M."/>
            <person name="Okura M."/>
            <person name="Kirikae T."/>
            <person name="Takamatsu D."/>
            <person name="Akiyama T."/>
        </authorList>
    </citation>
    <scope>NUCLEOTIDE SEQUENCE</scope>
    <source>
        <strain>ATCC 35311</strain>
    </source>
</reference>
<proteinExistence type="predicted"/>
<dbReference type="Proteomes" id="UP000008456">
    <property type="component" value="Chromosome"/>
</dbReference>
<dbReference type="EMBL" id="AP012200">
    <property type="protein sequence ID" value="BAK21306.1"/>
    <property type="molecule type" value="Genomic_DNA"/>
</dbReference>
<accession>F3Y9X8</accession>
<evidence type="ECO:0000313" key="1">
    <source>
        <dbReference type="EMBL" id="BAK21306.1"/>
    </source>
</evidence>
<gene>
    <name evidence="1" type="ordered locus">MPTP_0842</name>
</gene>
<evidence type="ECO:0000313" key="2">
    <source>
        <dbReference type="Proteomes" id="UP000008456"/>
    </source>
</evidence>
<dbReference type="AlphaFoldDB" id="F3Y9X8"/>
<keyword evidence="2" id="KW-1185">Reference proteome</keyword>
<dbReference type="KEGG" id="mps:MPTP_0842"/>
<protein>
    <submittedName>
        <fullName evidence="1">Uncharacterized protein</fullName>
    </submittedName>
</protein>
<dbReference type="STRING" id="940190.MPTP_0842"/>
<sequence length="43" mass="4999">MKLLIKVLSLIHMFKQNDESIKKAINLALNLLLFQCILIQFQA</sequence>
<dbReference type="HOGENOM" id="CLU_3235824_0_0_9"/>
<organism evidence="1 2">
    <name type="scientific">Melissococcus plutonius (strain ATCC 35311 / DSM 29964 / CIP 104052 / LMG 20360 / NCIMB 702443)</name>
    <dbReference type="NCBI Taxonomy" id="940190"/>
    <lineage>
        <taxon>Bacteria</taxon>
        <taxon>Bacillati</taxon>
        <taxon>Bacillota</taxon>
        <taxon>Bacilli</taxon>
        <taxon>Lactobacillales</taxon>
        <taxon>Enterococcaceae</taxon>
        <taxon>Melissococcus</taxon>
    </lineage>
</organism>